<evidence type="ECO:0000256" key="4">
    <source>
        <dbReference type="ARBA" id="ARBA00022801"/>
    </source>
</evidence>
<protein>
    <recommendedName>
        <fullName evidence="8">Abasic site processing protein</fullName>
        <ecNumber evidence="8">3.4.-.-</ecNumber>
    </recommendedName>
</protein>
<keyword evidence="4 8" id="KW-0378">Hydrolase</keyword>
<proteinExistence type="inferred from homology"/>
<dbReference type="RefSeq" id="WP_014523108.1">
    <property type="nucleotide sequence ID" value="NC_017945.3"/>
</dbReference>
<evidence type="ECO:0000313" key="9">
    <source>
        <dbReference type="EMBL" id="AFK16178.1"/>
    </source>
</evidence>
<keyword evidence="7" id="KW-0456">Lyase</keyword>
<dbReference type="SUPFAM" id="SSF143081">
    <property type="entry name" value="BB1717-like"/>
    <property type="match status" value="1"/>
</dbReference>
<dbReference type="GO" id="GO:0006508">
    <property type="term" value="P:proteolysis"/>
    <property type="evidence" value="ECO:0007669"/>
    <property type="project" value="UniProtKB-KW"/>
</dbReference>
<dbReference type="EMBL" id="CP003540">
    <property type="protein sequence ID" value="AFK16178.1"/>
    <property type="molecule type" value="Genomic_DNA"/>
</dbReference>
<dbReference type="GO" id="GO:0106300">
    <property type="term" value="P:protein-DNA covalent cross-linking repair"/>
    <property type="evidence" value="ECO:0007669"/>
    <property type="project" value="InterPro"/>
</dbReference>
<dbReference type="AlphaFoldDB" id="A0AAU8PJR8"/>
<organism evidence="9 10">
    <name type="scientific">Corynebacterium pseudotuberculosis 258</name>
    <dbReference type="NCBI Taxonomy" id="1168865"/>
    <lineage>
        <taxon>Bacteria</taxon>
        <taxon>Bacillati</taxon>
        <taxon>Actinomycetota</taxon>
        <taxon>Actinomycetes</taxon>
        <taxon>Mycobacteriales</taxon>
        <taxon>Corynebacteriaceae</taxon>
        <taxon>Corynebacterium</taxon>
    </lineage>
</organism>
<evidence type="ECO:0000256" key="5">
    <source>
        <dbReference type="ARBA" id="ARBA00023124"/>
    </source>
</evidence>
<sequence>MRYMCGRFVLCTTDEQLLQVPGFAAVHAPMGLPAPRYNIAPTQKIAVLRAGSTPHEAVIEPARWGLLPSWKQDDSGPPLFNARAETVTEKPSFRAAFASRRCLIPLDSYYEWHNKQPYWITTGSVVWVAGLWDSGAQQLSATMITTDSCPPLDRVHHRMPRFLSEDEFTMWLQGSPDQAASLLIPGDASAFSLTPADKAVGNIRNDYPELIGLNVDKLPIDE</sequence>
<evidence type="ECO:0000256" key="7">
    <source>
        <dbReference type="ARBA" id="ARBA00023239"/>
    </source>
</evidence>
<keyword evidence="5" id="KW-0190">Covalent protein-DNA linkage</keyword>
<evidence type="ECO:0000256" key="1">
    <source>
        <dbReference type="ARBA" id="ARBA00008136"/>
    </source>
</evidence>
<evidence type="ECO:0000256" key="8">
    <source>
        <dbReference type="RuleBase" id="RU364100"/>
    </source>
</evidence>
<evidence type="ECO:0000256" key="6">
    <source>
        <dbReference type="ARBA" id="ARBA00023125"/>
    </source>
</evidence>
<dbReference type="PANTHER" id="PTHR13604">
    <property type="entry name" value="DC12-RELATED"/>
    <property type="match status" value="1"/>
</dbReference>
<dbReference type="GO" id="GO:0003697">
    <property type="term" value="F:single-stranded DNA binding"/>
    <property type="evidence" value="ECO:0007669"/>
    <property type="project" value="InterPro"/>
</dbReference>
<dbReference type="InterPro" id="IPR003738">
    <property type="entry name" value="SRAP"/>
</dbReference>
<dbReference type="GO" id="GO:0016829">
    <property type="term" value="F:lyase activity"/>
    <property type="evidence" value="ECO:0007669"/>
    <property type="project" value="UniProtKB-KW"/>
</dbReference>
<gene>
    <name evidence="9" type="ORF">CP258_02805</name>
</gene>
<dbReference type="Pfam" id="PF02586">
    <property type="entry name" value="SRAP"/>
    <property type="match status" value="1"/>
</dbReference>
<dbReference type="KEGG" id="coe:CP258_02805"/>
<dbReference type="Gene3D" id="3.90.1680.10">
    <property type="entry name" value="SOS response associated peptidase-like"/>
    <property type="match status" value="1"/>
</dbReference>
<evidence type="ECO:0000256" key="3">
    <source>
        <dbReference type="ARBA" id="ARBA00022763"/>
    </source>
</evidence>
<dbReference type="PANTHER" id="PTHR13604:SF0">
    <property type="entry name" value="ABASIC SITE PROCESSING PROTEIN HMCES"/>
    <property type="match status" value="1"/>
</dbReference>
<evidence type="ECO:0000313" key="10">
    <source>
        <dbReference type="Proteomes" id="UP000006465"/>
    </source>
</evidence>
<name>A0AAU8PJR8_CORPS</name>
<keyword evidence="6" id="KW-0238">DNA-binding</keyword>
<reference evidence="9 10" key="1">
    <citation type="journal article" date="2013" name="J. Biotechnol.">
        <title>Genome sequence of Corynebacterium pseudotuberculosis biovar equi strain 258 and prediction of antigenic targets to improve biotechnological vaccine production.</title>
        <authorList>
            <person name="Soares S.C."/>
            <person name="Trost E."/>
            <person name="Ramos R.T."/>
            <person name="Carneiro A.R."/>
            <person name="Santos A.R."/>
            <person name="Pinto A.C."/>
            <person name="Barbosa E."/>
            <person name="Aburjaile F."/>
            <person name="Ali A."/>
            <person name="Diniz C.A."/>
            <person name="Hassan S.S."/>
            <person name="Fiaux K."/>
            <person name="Guimaraes L.C."/>
            <person name="Bakhtiar S.M."/>
            <person name="Pereira U."/>
            <person name="Almeida S.S."/>
            <person name="Abreu V.A."/>
            <person name="Rocha F.S."/>
            <person name="Dorella F.A."/>
            <person name="Miyoshi A."/>
            <person name="Silva A."/>
            <person name="Azevedo V."/>
            <person name="Tauch A."/>
        </authorList>
    </citation>
    <scope>NUCLEOTIDE SEQUENCE [LARGE SCALE GENOMIC DNA]</scope>
    <source>
        <strain evidence="9 10">258</strain>
    </source>
</reference>
<dbReference type="GO" id="GO:0008233">
    <property type="term" value="F:peptidase activity"/>
    <property type="evidence" value="ECO:0007669"/>
    <property type="project" value="UniProtKB-KW"/>
</dbReference>
<dbReference type="Proteomes" id="UP000006465">
    <property type="component" value="Chromosome"/>
</dbReference>
<evidence type="ECO:0000256" key="2">
    <source>
        <dbReference type="ARBA" id="ARBA00022670"/>
    </source>
</evidence>
<dbReference type="InterPro" id="IPR036590">
    <property type="entry name" value="SRAP-like"/>
</dbReference>
<accession>A0AAU8PJR8</accession>
<keyword evidence="3" id="KW-0227">DNA damage</keyword>
<keyword evidence="2 8" id="KW-0645">Protease</keyword>
<dbReference type="EC" id="3.4.-.-" evidence="8"/>
<comment type="similarity">
    <text evidence="1 8">Belongs to the SOS response-associated peptidase family.</text>
</comment>